<accession>A0A137P4I0</accession>
<dbReference type="OrthoDB" id="6132182at2759"/>
<sequence>WDQLSNMHVQYYPQVHSSPLFLGWHRQFLYDLESALRKIDETVRIPYWDWTVHYSNINNDPVW</sequence>
<dbReference type="PRINTS" id="PR00092">
    <property type="entry name" value="TYROSINASE"/>
</dbReference>
<name>A0A137P4I0_CONC2</name>
<dbReference type="SUPFAM" id="SSF48056">
    <property type="entry name" value="Di-copper centre-containing domain"/>
    <property type="match status" value="1"/>
</dbReference>
<feature type="non-terminal residue" evidence="4">
    <location>
        <position position="1"/>
    </location>
</feature>
<dbReference type="PANTHER" id="PTHR11474">
    <property type="entry name" value="TYROSINASE FAMILY MEMBER"/>
    <property type="match status" value="1"/>
</dbReference>
<dbReference type="GO" id="GO:0046872">
    <property type="term" value="F:metal ion binding"/>
    <property type="evidence" value="ECO:0007669"/>
    <property type="project" value="UniProtKB-KW"/>
</dbReference>
<evidence type="ECO:0000259" key="3">
    <source>
        <dbReference type="PROSITE" id="PS00497"/>
    </source>
</evidence>
<gene>
    <name evidence="4" type="ORF">CONCODRAFT_31845</name>
</gene>
<dbReference type="Proteomes" id="UP000070444">
    <property type="component" value="Unassembled WGS sequence"/>
</dbReference>
<dbReference type="EMBL" id="KQ964518">
    <property type="protein sequence ID" value="KXN69930.1"/>
    <property type="molecule type" value="Genomic_DNA"/>
</dbReference>
<dbReference type="InterPro" id="IPR050316">
    <property type="entry name" value="Tyrosinase/Hemocyanin"/>
</dbReference>
<dbReference type="PANTHER" id="PTHR11474:SF126">
    <property type="entry name" value="TYROSINASE-LIKE PROTEIN TYR-1-RELATED"/>
    <property type="match status" value="1"/>
</dbReference>
<dbReference type="Pfam" id="PF00264">
    <property type="entry name" value="Tyrosinase"/>
    <property type="match status" value="1"/>
</dbReference>
<evidence type="ECO:0000313" key="4">
    <source>
        <dbReference type="EMBL" id="KXN69930.1"/>
    </source>
</evidence>
<protein>
    <submittedName>
        <fullName evidence="4">Di-copper centre-containing protein</fullName>
    </submittedName>
</protein>
<keyword evidence="5" id="KW-1185">Reference proteome</keyword>
<dbReference type="PROSITE" id="PS00497">
    <property type="entry name" value="TYROSINASE_1"/>
    <property type="match status" value="1"/>
</dbReference>
<dbReference type="GO" id="GO:0016491">
    <property type="term" value="F:oxidoreductase activity"/>
    <property type="evidence" value="ECO:0007669"/>
    <property type="project" value="InterPro"/>
</dbReference>
<evidence type="ECO:0000313" key="5">
    <source>
        <dbReference type="Proteomes" id="UP000070444"/>
    </source>
</evidence>
<evidence type="ECO:0000256" key="2">
    <source>
        <dbReference type="ARBA" id="ARBA00023008"/>
    </source>
</evidence>
<keyword evidence="2" id="KW-0186">Copper</keyword>
<dbReference type="Gene3D" id="1.10.1280.10">
    <property type="entry name" value="Di-copper center containing domain from catechol oxidase"/>
    <property type="match status" value="1"/>
</dbReference>
<dbReference type="AlphaFoldDB" id="A0A137P4I0"/>
<proteinExistence type="predicted"/>
<keyword evidence="1" id="KW-0479">Metal-binding</keyword>
<dbReference type="InterPro" id="IPR002227">
    <property type="entry name" value="Tyrosinase_Cu-bd"/>
</dbReference>
<evidence type="ECO:0000256" key="1">
    <source>
        <dbReference type="ARBA" id="ARBA00022723"/>
    </source>
</evidence>
<dbReference type="InterPro" id="IPR008922">
    <property type="entry name" value="Di-copper_centre_dom_sf"/>
</dbReference>
<feature type="domain" description="Tyrosinase copper-binding" evidence="3">
    <location>
        <begin position="16"/>
        <end position="33"/>
    </location>
</feature>
<reference evidence="4 5" key="1">
    <citation type="journal article" date="2015" name="Genome Biol. Evol.">
        <title>Phylogenomic analyses indicate that early fungi evolved digesting cell walls of algal ancestors of land plants.</title>
        <authorList>
            <person name="Chang Y."/>
            <person name="Wang S."/>
            <person name="Sekimoto S."/>
            <person name="Aerts A.L."/>
            <person name="Choi C."/>
            <person name="Clum A."/>
            <person name="LaButti K.M."/>
            <person name="Lindquist E.A."/>
            <person name="Yee Ngan C."/>
            <person name="Ohm R.A."/>
            <person name="Salamov A.A."/>
            <person name="Grigoriev I.V."/>
            <person name="Spatafora J.W."/>
            <person name="Berbee M.L."/>
        </authorList>
    </citation>
    <scope>NUCLEOTIDE SEQUENCE [LARGE SCALE GENOMIC DNA]</scope>
    <source>
        <strain evidence="4 5">NRRL 28638</strain>
    </source>
</reference>
<organism evidence="4 5">
    <name type="scientific">Conidiobolus coronatus (strain ATCC 28846 / CBS 209.66 / NRRL 28638)</name>
    <name type="common">Delacroixia coronata</name>
    <dbReference type="NCBI Taxonomy" id="796925"/>
    <lineage>
        <taxon>Eukaryota</taxon>
        <taxon>Fungi</taxon>
        <taxon>Fungi incertae sedis</taxon>
        <taxon>Zoopagomycota</taxon>
        <taxon>Entomophthoromycotina</taxon>
        <taxon>Entomophthoromycetes</taxon>
        <taxon>Entomophthorales</taxon>
        <taxon>Ancylistaceae</taxon>
        <taxon>Conidiobolus</taxon>
    </lineage>
</organism>
<feature type="non-terminal residue" evidence="4">
    <location>
        <position position="63"/>
    </location>
</feature>